<evidence type="ECO:0008006" key="3">
    <source>
        <dbReference type="Google" id="ProtNLM"/>
    </source>
</evidence>
<protein>
    <recommendedName>
        <fullName evidence="3">KaiC-like domain-containing protein</fullName>
    </recommendedName>
</protein>
<keyword evidence="2" id="KW-1185">Reference proteome</keyword>
<reference evidence="1 2" key="1">
    <citation type="submission" date="2014-01" db="EMBL/GenBank/DDBJ databases">
        <title>Genome sequencing of Thermococcus guaymasensis.</title>
        <authorList>
            <person name="Zhang X."/>
            <person name="Alvare G."/>
            <person name="Fristensky B."/>
            <person name="Chen L."/>
            <person name="Suen T."/>
            <person name="Chen Q."/>
            <person name="Ma K."/>
        </authorList>
    </citation>
    <scope>NUCLEOTIDE SEQUENCE [LARGE SCALE GENOMIC DNA]</scope>
    <source>
        <strain evidence="1 2">DSM 11113</strain>
    </source>
</reference>
<accession>A0A0X1KN28</accession>
<dbReference type="EMBL" id="CP007140">
    <property type="protein sequence ID" value="AJC72684.1"/>
    <property type="molecule type" value="Genomic_DNA"/>
</dbReference>
<sequence>MGPLERPTLITKNDLSTVFSQMKHEGVKIIENSASVGAEFILHALIGYSKCKGIPLIIEDIFDTLPVYLSHLELMGVSFEDSDMKVIKVGGSQEAGQVLAKIRFENDPTIYRRKVERELEKIIPEDNYIYLVLGLERLLSIQDDTHTIRVILSSIKQNLSNERGMNVYLIEKPLIANLPFNPLPLLEDFATSVLELTDEEGELIRIRLKKSRLTLLMHTGYLLISPREALRWWE</sequence>
<proteinExistence type="predicted"/>
<organism evidence="1 2">
    <name type="scientific">Thermococcus guaymasensis DSM 11113</name>
    <dbReference type="NCBI Taxonomy" id="1432656"/>
    <lineage>
        <taxon>Archaea</taxon>
        <taxon>Methanobacteriati</taxon>
        <taxon>Methanobacteriota</taxon>
        <taxon>Thermococci</taxon>
        <taxon>Thermococcales</taxon>
        <taxon>Thermococcaceae</taxon>
        <taxon>Thermococcus</taxon>
    </lineage>
</organism>
<dbReference type="AlphaFoldDB" id="A0A0X1KN28"/>
<dbReference type="STRING" id="1432656.X802_03260"/>
<evidence type="ECO:0000313" key="1">
    <source>
        <dbReference type="EMBL" id="AJC72684.1"/>
    </source>
</evidence>
<dbReference type="RefSeq" id="WP_062370949.1">
    <property type="nucleotide sequence ID" value="NZ_CP007140.1"/>
</dbReference>
<dbReference type="KEGG" id="tgy:X802_03260"/>
<dbReference type="GeneID" id="27134674"/>
<dbReference type="Proteomes" id="UP000062043">
    <property type="component" value="Chromosome"/>
</dbReference>
<evidence type="ECO:0000313" key="2">
    <source>
        <dbReference type="Proteomes" id="UP000062043"/>
    </source>
</evidence>
<dbReference type="PATRIC" id="fig|1432656.3.peg.629"/>
<name>A0A0X1KN28_9EURY</name>
<dbReference type="OrthoDB" id="85940at2157"/>
<gene>
    <name evidence="1" type="ORF">X802_03260</name>
</gene>
<dbReference type="Pfam" id="PF03192">
    <property type="entry name" value="DUF257"/>
    <property type="match status" value="1"/>
</dbReference>
<dbReference type="InterPro" id="IPR005489">
    <property type="entry name" value="DUF257"/>
</dbReference>
<dbReference type="Gene3D" id="3.40.50.11570">
    <property type="entry name" value="Protein of unknown function DUF257"/>
    <property type="match status" value="1"/>
</dbReference>